<dbReference type="SUPFAM" id="SSF48452">
    <property type="entry name" value="TPR-like"/>
    <property type="match status" value="1"/>
</dbReference>
<dbReference type="InterPro" id="IPR011990">
    <property type="entry name" value="TPR-like_helical_dom_sf"/>
</dbReference>
<proteinExistence type="predicted"/>
<dbReference type="Gene3D" id="2.60.40.1120">
    <property type="entry name" value="Carboxypeptidase-like, regulatory domain"/>
    <property type="match status" value="1"/>
</dbReference>
<dbReference type="Gene3D" id="1.25.40.10">
    <property type="entry name" value="Tetratricopeptide repeat domain"/>
    <property type="match status" value="2"/>
</dbReference>
<evidence type="ECO:0000313" key="1">
    <source>
        <dbReference type="EMBL" id="SVB53755.1"/>
    </source>
</evidence>
<gene>
    <name evidence="1" type="ORF">METZ01_LOCUS206609</name>
</gene>
<reference evidence="1" key="1">
    <citation type="submission" date="2018-05" db="EMBL/GenBank/DDBJ databases">
        <authorList>
            <person name="Lanie J.A."/>
            <person name="Ng W.-L."/>
            <person name="Kazmierczak K.M."/>
            <person name="Andrzejewski T.M."/>
            <person name="Davidsen T.M."/>
            <person name="Wayne K.J."/>
            <person name="Tettelin H."/>
            <person name="Glass J.I."/>
            <person name="Rusch D."/>
            <person name="Podicherti R."/>
            <person name="Tsui H.-C.T."/>
            <person name="Winkler M.E."/>
        </authorList>
    </citation>
    <scope>NUCLEOTIDE SEQUENCE</scope>
</reference>
<organism evidence="1">
    <name type="scientific">marine metagenome</name>
    <dbReference type="NCBI Taxonomy" id="408172"/>
    <lineage>
        <taxon>unclassified sequences</taxon>
        <taxon>metagenomes</taxon>
        <taxon>ecological metagenomes</taxon>
    </lineage>
</organism>
<sequence length="283" mass="31168">MQTIANFRLCSACVAFWLTTSAVAFGQTRVVGTVRDESNRPIQGASVTAENGNRSFTATTDSGGNFGFVTLRPGNWMFTAKALGFTPGQLHRRVREIARNPEVNLFLARGAYGERFGALANVNSTELQEQLQQAEELYSAERYLEAVTAYEKLSVMVPALTTLKLKIGDAYLNIAQYAEAQKAYQGVLAAELDLDLSLNRELLYNFGETQLALEGAERAVGWYWRAHETDPAWSKPLLKLGEIALAAGDQSEGRRYLQMAIEAEPGSKEQFVATAMLKQLSQP</sequence>
<dbReference type="Pfam" id="PF13620">
    <property type="entry name" value="CarboxypepD_reg"/>
    <property type="match status" value="1"/>
</dbReference>
<dbReference type="SUPFAM" id="SSF49464">
    <property type="entry name" value="Carboxypeptidase regulatory domain-like"/>
    <property type="match status" value="1"/>
</dbReference>
<name>A0A382ETK9_9ZZZZ</name>
<dbReference type="InterPro" id="IPR008969">
    <property type="entry name" value="CarboxyPept-like_regulatory"/>
</dbReference>
<protein>
    <submittedName>
        <fullName evidence="1">Uncharacterized protein</fullName>
    </submittedName>
</protein>
<dbReference type="EMBL" id="UINC01046130">
    <property type="protein sequence ID" value="SVB53755.1"/>
    <property type="molecule type" value="Genomic_DNA"/>
</dbReference>
<accession>A0A382ETK9</accession>
<dbReference type="AlphaFoldDB" id="A0A382ETK9"/>